<dbReference type="AlphaFoldDB" id="A0A934KE61"/>
<evidence type="ECO:0000256" key="3">
    <source>
        <dbReference type="ARBA" id="ARBA00022723"/>
    </source>
</evidence>
<feature type="binding site" evidence="5">
    <location>
        <position position="13"/>
    </location>
    <ligand>
        <name>Mg(2+)</name>
        <dbReference type="ChEBI" id="CHEBI:18420"/>
    </ligand>
</feature>
<evidence type="ECO:0000313" key="8">
    <source>
        <dbReference type="Proteomes" id="UP000614410"/>
    </source>
</evidence>
<dbReference type="Gene3D" id="3.40.50.1010">
    <property type="entry name" value="5'-nuclease"/>
    <property type="match status" value="1"/>
</dbReference>
<dbReference type="InterPro" id="IPR022907">
    <property type="entry name" value="VapC_family"/>
</dbReference>
<dbReference type="EC" id="3.1.-.-" evidence="5"/>
<keyword evidence="3 5" id="KW-0479">Metal-binding</keyword>
<dbReference type="GO" id="GO:0000287">
    <property type="term" value="F:magnesium ion binding"/>
    <property type="evidence" value="ECO:0007669"/>
    <property type="project" value="UniProtKB-UniRule"/>
</dbReference>
<evidence type="ECO:0000313" key="7">
    <source>
        <dbReference type="EMBL" id="MBJ7609673.1"/>
    </source>
</evidence>
<dbReference type="EMBL" id="JAEKNN010000050">
    <property type="protein sequence ID" value="MBJ7609673.1"/>
    <property type="molecule type" value="Genomic_DNA"/>
</dbReference>
<dbReference type="Pfam" id="PF01850">
    <property type="entry name" value="PIN"/>
    <property type="match status" value="1"/>
</dbReference>
<evidence type="ECO:0000259" key="6">
    <source>
        <dbReference type="Pfam" id="PF01850"/>
    </source>
</evidence>
<name>A0A934KE61_9BACT</name>
<dbReference type="CDD" id="cd09874">
    <property type="entry name" value="PIN_MT3492-like"/>
    <property type="match status" value="1"/>
</dbReference>
<dbReference type="InterPro" id="IPR002716">
    <property type="entry name" value="PIN_dom"/>
</dbReference>
<protein>
    <recommendedName>
        <fullName evidence="5">Ribonuclease VapC</fullName>
        <shortName evidence="5">RNase VapC</shortName>
        <ecNumber evidence="5">3.1.-.-</ecNumber>
    </recommendedName>
    <alternativeName>
        <fullName evidence="5">Toxin VapC</fullName>
    </alternativeName>
</protein>
<gene>
    <name evidence="5" type="primary">vapC</name>
    <name evidence="7" type="ORF">JF887_09655</name>
</gene>
<dbReference type="Proteomes" id="UP000614410">
    <property type="component" value="Unassembled WGS sequence"/>
</dbReference>
<comment type="similarity">
    <text evidence="5">Belongs to the PINc/VapC protein family.</text>
</comment>
<proteinExistence type="inferred from homology"/>
<dbReference type="InterPro" id="IPR029060">
    <property type="entry name" value="PIN-like_dom_sf"/>
</dbReference>
<organism evidence="7 8">
    <name type="scientific">Candidatus Amunia macphersoniae</name>
    <dbReference type="NCBI Taxonomy" id="3127014"/>
    <lineage>
        <taxon>Bacteria</taxon>
        <taxon>Bacillati</taxon>
        <taxon>Candidatus Dormiibacterota</taxon>
        <taxon>Candidatus Dormibacteria</taxon>
        <taxon>Candidatus Aeolococcales</taxon>
        <taxon>Candidatus Aeolococcaceae</taxon>
        <taxon>Candidatus Amunia</taxon>
    </lineage>
</organism>
<keyword evidence="2 5" id="KW-0540">Nuclease</keyword>
<comment type="cofactor">
    <cofactor evidence="5">
        <name>Mg(2+)</name>
        <dbReference type="ChEBI" id="CHEBI:18420"/>
    </cofactor>
</comment>
<sequence length="138" mass="14325">MSATGPAEALYVDSSVLVALLAVADSHHGSAVRLARTRTGPMVTSSVSEIEIGRALARRSGSRTVQRAARELLDRCDLVDLTSEIRLAAIGVRPASVRSLDAIHVATALVAGLTGFASFDARQGIAAEEMGLKLVAST</sequence>
<dbReference type="GO" id="GO:0004540">
    <property type="term" value="F:RNA nuclease activity"/>
    <property type="evidence" value="ECO:0007669"/>
    <property type="project" value="InterPro"/>
</dbReference>
<evidence type="ECO:0000256" key="5">
    <source>
        <dbReference type="HAMAP-Rule" id="MF_00265"/>
    </source>
</evidence>
<comment type="caution">
    <text evidence="7">The sequence shown here is derived from an EMBL/GenBank/DDBJ whole genome shotgun (WGS) entry which is preliminary data.</text>
</comment>
<comment type="function">
    <text evidence="5">Toxic component of a toxin-antitoxin (TA) system. An RNase.</text>
</comment>
<feature type="binding site" evidence="5">
    <location>
        <position position="101"/>
    </location>
    <ligand>
        <name>Mg(2+)</name>
        <dbReference type="ChEBI" id="CHEBI:18420"/>
    </ligand>
</feature>
<accession>A0A934KE61</accession>
<feature type="domain" description="PIN" evidence="6">
    <location>
        <begin position="11"/>
        <end position="123"/>
    </location>
</feature>
<dbReference type="GO" id="GO:0016787">
    <property type="term" value="F:hydrolase activity"/>
    <property type="evidence" value="ECO:0007669"/>
    <property type="project" value="UniProtKB-KW"/>
</dbReference>
<evidence type="ECO:0000256" key="2">
    <source>
        <dbReference type="ARBA" id="ARBA00022722"/>
    </source>
</evidence>
<keyword evidence="4 5" id="KW-0378">Hydrolase</keyword>
<keyword evidence="5" id="KW-0800">Toxin</keyword>
<evidence type="ECO:0000256" key="1">
    <source>
        <dbReference type="ARBA" id="ARBA00022649"/>
    </source>
</evidence>
<keyword evidence="1 5" id="KW-1277">Toxin-antitoxin system</keyword>
<dbReference type="SUPFAM" id="SSF88723">
    <property type="entry name" value="PIN domain-like"/>
    <property type="match status" value="1"/>
</dbReference>
<dbReference type="GO" id="GO:0090729">
    <property type="term" value="F:toxin activity"/>
    <property type="evidence" value="ECO:0007669"/>
    <property type="project" value="UniProtKB-KW"/>
</dbReference>
<evidence type="ECO:0000256" key="4">
    <source>
        <dbReference type="ARBA" id="ARBA00022801"/>
    </source>
</evidence>
<dbReference type="HAMAP" id="MF_00265">
    <property type="entry name" value="VapC_Nob1"/>
    <property type="match status" value="1"/>
</dbReference>
<keyword evidence="5" id="KW-0460">Magnesium</keyword>
<reference evidence="7 8" key="1">
    <citation type="submission" date="2020-10" db="EMBL/GenBank/DDBJ databases">
        <title>Ca. Dormibacterota MAGs.</title>
        <authorList>
            <person name="Montgomery K."/>
        </authorList>
    </citation>
    <scope>NUCLEOTIDE SEQUENCE [LARGE SCALE GENOMIC DNA]</scope>
    <source>
        <strain evidence="7">Mitchell_Peninsula_5</strain>
    </source>
</reference>